<dbReference type="SUPFAM" id="SSF49899">
    <property type="entry name" value="Concanavalin A-like lectins/glucanases"/>
    <property type="match status" value="1"/>
</dbReference>
<dbReference type="SMART" id="SM00560">
    <property type="entry name" value="LamGL"/>
    <property type="match status" value="1"/>
</dbReference>
<dbReference type="PANTHER" id="PTHR42535">
    <property type="entry name" value="OOKINETE PROTEIN, PUTATIVE-RELATED"/>
    <property type="match status" value="1"/>
</dbReference>
<accession>A0A1M6M749</accession>
<sequence>MIGSFLRNALIGFALLGCVSPFSPVAHAACSPYIGLATINEVNVHNQSANAGPYFVEIKALSNSILSAAPALWNDWTLSICSAESGNSCRNGIPLSAGVLQGNWLVIDQDVIQWDYLDLNDGNGHGMEIVLYDGSGHAVDYLSVDGYSIIGSSGCSYPYDTSYGGGNNFNIQRQPDGVGDWDSSGAGNSGSETENDTNDQAPVDSPDISVSDVTAAAGTSMQFTLELSAPYDSDIVIAYETLNGTAIAGNDYWQESGTVTIPAGETSVEVSIITLPTATNSSYFYLVLTDVVSENAIILNNLAKGTILRLGNAVTHFRMDEPVGSWSGSSGEVLDSGGTSLHGQLNSTSSAAAPVDPDPSIDSQHSSVIGSFCNAAPFDGNSVIEVADSPLFDYTTHLSATAWIYPTAYPGSGLYSILSNDVNYEFHLNSSGKLFWWWQASTLTSAATIPLNKWTHVAITLDSTPEGRSQKIYINGVQDANTNNWQGTLRTNDCQVHIGGDVNTSNCAVMTERNFRGMIDEVKLYDFVLNQSQVLIDMNFGRSCSGAFDHIRIEHDGHASVCAPETVVVKACLDEDCTALYPGSVTVNLSPDGWLDGGSFTFSGGITTRQLSIGTDGNVTLGTTSVSPVPSAPTRCFASGTESCTLNFELASCDFDAVESAASPLTPIYTKLSGVPFSIDILALDDPTTLDTKYKGTVVVDLVDASGVSCPSGPGLISATDVEFKNPDNGRMTVAFDYPNAAPNVRVRMIVGSSLPACSSDNFAIRPQSLAVSSSDANNTDLGGSPTIIAGDPFTLAATALPGYDGTPLLDAALVSGTPHAGSLSGAFSPASAATGIATGSDFRYSEVGHFGLGLHAVYDDSFTQVDAVKNECTSDFSNTLSAGMYGCSFGSPAIPFVQGNTGFGRFIPARFNVMANSPSFAAACNGFTYLEQSFGFLTEPQLTLTALNRAGGVTLNYGDDYWKMTSLLLSRSYSNNVAATASILSHSVAGTVAWSGTGDSDGVGVVDISGDGLTYSKPISPEAPFDADVSLDFSAADLTDADDVCYDPDSDGSCDSYSISSISGTELRYGRLLLQNAYGPETLSLAVPLQSEYYDGSAFTLNDLDNCSTYNSGNLALGPYQGSLSAGDTSVSGSGTLAAGYGPDLILSAPGAGNDGSVILTFDLTAAGANMPWLQYDWDGDGSVDNPSGKATFGIFGGNQQMIYMRESIW</sequence>
<evidence type="ECO:0000256" key="4">
    <source>
        <dbReference type="ARBA" id="ARBA00023157"/>
    </source>
</evidence>
<keyword evidence="4" id="KW-1015">Disulfide bond</keyword>
<dbReference type="Gene3D" id="2.60.40.2030">
    <property type="match status" value="1"/>
</dbReference>
<dbReference type="Pfam" id="PF13385">
    <property type="entry name" value="Laminin_G_3"/>
    <property type="match status" value="1"/>
</dbReference>
<dbReference type="GO" id="GO:0016020">
    <property type="term" value="C:membrane"/>
    <property type="evidence" value="ECO:0007669"/>
    <property type="project" value="InterPro"/>
</dbReference>
<dbReference type="STRING" id="1122189.SAMN02745165_03186"/>
<proteinExistence type="predicted"/>
<dbReference type="EMBL" id="FQZT01000016">
    <property type="protein sequence ID" value="SHJ79063.1"/>
    <property type="molecule type" value="Genomic_DNA"/>
</dbReference>
<keyword evidence="2" id="KW-0677">Repeat</keyword>
<feature type="chain" id="PRO_5009919439" evidence="6">
    <location>
        <begin position="29"/>
        <end position="1211"/>
    </location>
</feature>
<dbReference type="InterPro" id="IPR046524">
    <property type="entry name" value="DUF6701"/>
</dbReference>
<dbReference type="InterPro" id="IPR013320">
    <property type="entry name" value="ConA-like_dom_sf"/>
</dbReference>
<evidence type="ECO:0000313" key="9">
    <source>
        <dbReference type="Proteomes" id="UP000184171"/>
    </source>
</evidence>
<dbReference type="RefSeq" id="WP_084092201.1">
    <property type="nucleotide sequence ID" value="NZ_FQZT01000016.1"/>
</dbReference>
<dbReference type="Pfam" id="PF20419">
    <property type="entry name" value="DUF6701"/>
    <property type="match status" value="1"/>
</dbReference>
<feature type="signal peptide" evidence="6">
    <location>
        <begin position="1"/>
        <end position="28"/>
    </location>
</feature>
<dbReference type="Proteomes" id="UP000184171">
    <property type="component" value="Unassembled WGS sequence"/>
</dbReference>
<evidence type="ECO:0000256" key="6">
    <source>
        <dbReference type="SAM" id="SignalP"/>
    </source>
</evidence>
<dbReference type="OrthoDB" id="9790247at2"/>
<gene>
    <name evidence="8" type="ORF">SAMN02745165_03186</name>
</gene>
<dbReference type="PROSITE" id="PS51257">
    <property type="entry name" value="PROKAR_LIPOPROTEIN"/>
    <property type="match status" value="1"/>
</dbReference>
<dbReference type="GO" id="GO:0007154">
    <property type="term" value="P:cell communication"/>
    <property type="evidence" value="ECO:0007669"/>
    <property type="project" value="InterPro"/>
</dbReference>
<dbReference type="PANTHER" id="PTHR42535:SF2">
    <property type="entry name" value="CHROMOSOME UNDETERMINED SCAFFOLD_146, WHOLE GENOME SHOTGUN SEQUENCE"/>
    <property type="match status" value="1"/>
</dbReference>
<dbReference type="AlphaFoldDB" id="A0A1M6M749"/>
<organism evidence="8 9">
    <name type="scientific">Malonomonas rubra DSM 5091</name>
    <dbReference type="NCBI Taxonomy" id="1122189"/>
    <lineage>
        <taxon>Bacteria</taxon>
        <taxon>Pseudomonadati</taxon>
        <taxon>Thermodesulfobacteriota</taxon>
        <taxon>Desulfuromonadia</taxon>
        <taxon>Desulfuromonadales</taxon>
        <taxon>Geopsychrobacteraceae</taxon>
        <taxon>Malonomonas</taxon>
    </lineage>
</organism>
<dbReference type="SUPFAM" id="SSF141072">
    <property type="entry name" value="CalX-like"/>
    <property type="match status" value="1"/>
</dbReference>
<evidence type="ECO:0000256" key="3">
    <source>
        <dbReference type="ARBA" id="ARBA00022837"/>
    </source>
</evidence>
<feature type="domain" description="LamG-like jellyroll fold" evidence="7">
    <location>
        <begin position="396"/>
        <end position="532"/>
    </location>
</feature>
<keyword evidence="3" id="KW-0106">Calcium</keyword>
<protein>
    <submittedName>
        <fullName evidence="8">MSHA biogenesis protein MshQ</fullName>
    </submittedName>
</protein>
<dbReference type="InterPro" id="IPR003644">
    <property type="entry name" value="Calx_beta"/>
</dbReference>
<name>A0A1M6M749_MALRU</name>
<feature type="region of interest" description="Disordered" evidence="5">
    <location>
        <begin position="168"/>
        <end position="208"/>
    </location>
</feature>
<evidence type="ECO:0000259" key="7">
    <source>
        <dbReference type="SMART" id="SM00560"/>
    </source>
</evidence>
<reference evidence="8 9" key="1">
    <citation type="submission" date="2016-11" db="EMBL/GenBank/DDBJ databases">
        <authorList>
            <person name="Jaros S."/>
            <person name="Januszkiewicz K."/>
            <person name="Wedrychowicz H."/>
        </authorList>
    </citation>
    <scope>NUCLEOTIDE SEQUENCE [LARGE SCALE GENOMIC DNA]</scope>
    <source>
        <strain evidence="8 9">DSM 5091</strain>
    </source>
</reference>
<evidence type="ECO:0000256" key="1">
    <source>
        <dbReference type="ARBA" id="ARBA00022729"/>
    </source>
</evidence>
<evidence type="ECO:0000256" key="5">
    <source>
        <dbReference type="SAM" id="MobiDB-lite"/>
    </source>
</evidence>
<dbReference type="Gene3D" id="2.60.120.200">
    <property type="match status" value="1"/>
</dbReference>
<dbReference type="InterPro" id="IPR006558">
    <property type="entry name" value="LamG-like"/>
</dbReference>
<dbReference type="InterPro" id="IPR038081">
    <property type="entry name" value="CalX-like_sf"/>
</dbReference>
<keyword evidence="9" id="KW-1185">Reference proteome</keyword>
<evidence type="ECO:0000256" key="2">
    <source>
        <dbReference type="ARBA" id="ARBA00022737"/>
    </source>
</evidence>
<keyword evidence="1 6" id="KW-0732">Signal</keyword>
<evidence type="ECO:0000313" key="8">
    <source>
        <dbReference type="EMBL" id="SHJ79063.1"/>
    </source>
</evidence>
<dbReference type="Pfam" id="PF03160">
    <property type="entry name" value="Calx-beta"/>
    <property type="match status" value="1"/>
</dbReference>